<dbReference type="NCBIfam" id="NF007937">
    <property type="entry name" value="PRK10654.1"/>
    <property type="match status" value="1"/>
</dbReference>
<feature type="transmembrane region" description="Helical" evidence="8">
    <location>
        <begin position="336"/>
        <end position="353"/>
    </location>
</feature>
<reference evidence="9 10" key="1">
    <citation type="submission" date="2020-01" db="EMBL/GenBank/DDBJ databases">
        <title>Dynamics of blaIMP-6 dissemination in carbapenem resistant Enterobacteriacea isolated from regional surveillance in Osaka, Japan.</title>
        <authorList>
            <person name="Abe R."/>
            <person name="Akeda Y."/>
            <person name="Sugawara Y."/>
            <person name="Yamamoto N."/>
            <person name="Tomono K."/>
            <person name="Takeuchi D."/>
            <person name="Kawahara R."/>
            <person name="Hamada S."/>
        </authorList>
    </citation>
    <scope>NUCLEOTIDE SEQUENCE [LARGE SCALE GENOMIC DNA]</scope>
    <source>
        <strain evidence="9 10">E300</strain>
    </source>
</reference>
<keyword evidence="5 8" id="KW-0812">Transmembrane</keyword>
<dbReference type="Pfam" id="PF03606">
    <property type="entry name" value="DcuC"/>
    <property type="match status" value="2"/>
</dbReference>
<evidence type="ECO:0000256" key="6">
    <source>
        <dbReference type="ARBA" id="ARBA00022989"/>
    </source>
</evidence>
<accession>A0A8S0G0L8</accession>
<evidence type="ECO:0000256" key="5">
    <source>
        <dbReference type="ARBA" id="ARBA00022692"/>
    </source>
</evidence>
<feature type="transmembrane region" description="Helical" evidence="8">
    <location>
        <begin position="365"/>
        <end position="393"/>
    </location>
</feature>
<comment type="subcellular location">
    <subcellularLocation>
        <location evidence="1">Cell membrane</location>
        <topology evidence="1">Multi-pass membrane protein</topology>
    </subcellularLocation>
</comment>
<feature type="transmembrane region" description="Helical" evidence="8">
    <location>
        <begin position="7"/>
        <end position="25"/>
    </location>
</feature>
<keyword evidence="6 8" id="KW-1133">Transmembrane helix</keyword>
<organism evidence="9 10">
    <name type="scientific">Escherichia coli</name>
    <dbReference type="NCBI Taxonomy" id="562"/>
    <lineage>
        <taxon>Bacteria</taxon>
        <taxon>Pseudomonadati</taxon>
        <taxon>Pseudomonadota</taxon>
        <taxon>Gammaproteobacteria</taxon>
        <taxon>Enterobacterales</taxon>
        <taxon>Enterobacteriaceae</taxon>
        <taxon>Escherichia</taxon>
    </lineage>
</organism>
<keyword evidence="4" id="KW-1003">Cell membrane</keyword>
<dbReference type="InterPro" id="IPR004669">
    <property type="entry name" value="C4_dicarb_anaerob_car"/>
</dbReference>
<dbReference type="PANTHER" id="PTHR42002">
    <property type="entry name" value="ANAEROBIC C4-DICARBOXYLATE TRANSPORTER DCUC-RELATED"/>
    <property type="match status" value="1"/>
</dbReference>
<keyword evidence="3" id="KW-0813">Transport</keyword>
<feature type="transmembrane region" description="Helical" evidence="8">
    <location>
        <begin position="126"/>
        <end position="147"/>
    </location>
</feature>
<dbReference type="GO" id="GO:0015556">
    <property type="term" value="F:C4-dicarboxylate transmembrane transporter activity"/>
    <property type="evidence" value="ECO:0007669"/>
    <property type="project" value="InterPro"/>
</dbReference>
<evidence type="ECO:0000313" key="9">
    <source>
        <dbReference type="EMBL" id="BBU85727.1"/>
    </source>
</evidence>
<dbReference type="NCBIfam" id="NF037994">
    <property type="entry name" value="DcuC_1"/>
    <property type="match status" value="1"/>
</dbReference>
<dbReference type="Proteomes" id="UP000467488">
    <property type="component" value="Chromosome"/>
</dbReference>
<feature type="transmembrane region" description="Helical" evidence="8">
    <location>
        <begin position="88"/>
        <end position="106"/>
    </location>
</feature>
<name>A0A8S0G0L8_ECOLX</name>
<dbReference type="NCBIfam" id="TIGR00771">
    <property type="entry name" value="DcuC"/>
    <property type="match status" value="1"/>
</dbReference>
<evidence type="ECO:0000313" key="10">
    <source>
        <dbReference type="Proteomes" id="UP000467488"/>
    </source>
</evidence>
<dbReference type="PANTHER" id="PTHR42002:SF2">
    <property type="entry name" value="ANAEROBIC C4-DICARBOXYLATE TRANSPORTER DCUC-RELATED"/>
    <property type="match status" value="1"/>
</dbReference>
<evidence type="ECO:0000256" key="3">
    <source>
        <dbReference type="ARBA" id="ARBA00022448"/>
    </source>
</evidence>
<feature type="transmembrane region" description="Helical" evidence="8">
    <location>
        <begin position="267"/>
        <end position="289"/>
    </location>
</feature>
<evidence type="ECO:0000256" key="7">
    <source>
        <dbReference type="ARBA" id="ARBA00023136"/>
    </source>
</evidence>
<dbReference type="AlphaFoldDB" id="A0A8S0G0L8"/>
<feature type="transmembrane region" description="Helical" evidence="8">
    <location>
        <begin position="466"/>
        <end position="488"/>
    </location>
</feature>
<protein>
    <submittedName>
        <fullName evidence="9">Anaerobic C4-dicarboxylate transporter DcuC</fullName>
    </submittedName>
</protein>
<evidence type="ECO:0000256" key="4">
    <source>
        <dbReference type="ARBA" id="ARBA00022475"/>
    </source>
</evidence>
<keyword evidence="7 8" id="KW-0472">Membrane</keyword>
<dbReference type="GO" id="GO:0005886">
    <property type="term" value="C:plasma membrane"/>
    <property type="evidence" value="ECO:0007669"/>
    <property type="project" value="UniProtKB-SubCell"/>
</dbReference>
<feature type="transmembrane region" description="Helical" evidence="8">
    <location>
        <begin position="229"/>
        <end position="247"/>
    </location>
</feature>
<feature type="transmembrane region" description="Helical" evidence="8">
    <location>
        <begin position="31"/>
        <end position="53"/>
    </location>
</feature>
<comment type="similarity">
    <text evidence="2">Belongs to the DcuC/DcuD transporter (TC 2.A.61) family.</text>
</comment>
<feature type="transmembrane region" description="Helical" evidence="8">
    <location>
        <begin position="296"/>
        <end position="316"/>
    </location>
</feature>
<proteinExistence type="inferred from homology"/>
<evidence type="ECO:0000256" key="1">
    <source>
        <dbReference type="ARBA" id="ARBA00004651"/>
    </source>
</evidence>
<feature type="transmembrane region" description="Helical" evidence="8">
    <location>
        <begin position="436"/>
        <end position="454"/>
    </location>
</feature>
<sequence>MLTFIELLIGVVVIVGVARYIIKGYSATGVLFVGVSLTTNVRPCLLLLIISAIMGHKVLPSSQASTGYSATDIVEYVKILLMSRGGDLGMMIMMLCGFAAYMTHIGANDMVVKLASKPLQYINSPYLLMIAAYFVACLMSLVLFRLSDVTGRLFRNRSGCFADGNPVSGDGKRWYQSWRSCCHLCLPGGDYSRTERCALFYPDNATSGDVVLAAQASEMSLIDFAFKTTLPISIAAIIGMAIAHFFWQRYLDKKEHISHEMLDVSEITTTAPAFYAILPFTPIIGVLIFDGKWGPQLHIITILVICMLIASILEFIRSFNTQKVFSGLEVAYRGMADAFANVVMLLVAAGVFAQGLSTIGFIQSLIISIATSFGSASIILMLVLVILTMLAAVTTGSGNAPFYAFVEMIPKLAHSSGINPAYLTIPMLQASNLGRTLSPVSGVVVAVAGMAKISPFEVVKRTSVPVLVGLVIVIVATELMVPGTAAAVTGK</sequence>
<dbReference type="InterPro" id="IPR018385">
    <property type="entry name" value="C4_dicarb_anaerob_car-like"/>
</dbReference>
<evidence type="ECO:0000256" key="2">
    <source>
        <dbReference type="ARBA" id="ARBA00005275"/>
    </source>
</evidence>
<dbReference type="EMBL" id="AP022360">
    <property type="protein sequence ID" value="BBU85727.1"/>
    <property type="molecule type" value="Genomic_DNA"/>
</dbReference>
<evidence type="ECO:0000256" key="8">
    <source>
        <dbReference type="SAM" id="Phobius"/>
    </source>
</evidence>
<gene>
    <name evidence="9" type="primary">dcuC</name>
    <name evidence="9" type="ORF">EIMP300_71270</name>
</gene>